<accession>A0A1H6RX14</accession>
<evidence type="ECO:0008006" key="4">
    <source>
        <dbReference type="Google" id="ProtNLM"/>
    </source>
</evidence>
<feature type="compositionally biased region" description="Pro residues" evidence="1">
    <location>
        <begin position="81"/>
        <end position="106"/>
    </location>
</feature>
<proteinExistence type="predicted"/>
<sequence>MGRRRLLGWLAFLACAGLLALLPEFFPPEAEPLAVAPRSRPAVVSTEQAAAPPDARALRAGPASRAVPQANLFAARSWRVEPPPRPPVDTAPPPVAAPPPPPPPAAPPLPFEFIGRLDDSVRLRVFLLRGDRLHTVAAGDVIDGTYRLEKIAADELTLVYLPLNQTQSLSVGEHP</sequence>
<feature type="compositionally biased region" description="Low complexity" evidence="1">
    <location>
        <begin position="49"/>
        <end position="63"/>
    </location>
</feature>
<name>A0A1H6RX14_9GAMM</name>
<dbReference type="AlphaFoldDB" id="A0A1H6RX14"/>
<dbReference type="RefSeq" id="WP_090898152.1">
    <property type="nucleotide sequence ID" value="NZ_FNYO01000011.1"/>
</dbReference>
<evidence type="ECO:0000313" key="3">
    <source>
        <dbReference type="Proteomes" id="UP000199005"/>
    </source>
</evidence>
<organism evidence="2 3">
    <name type="scientific">Azotobacter beijerinckii</name>
    <dbReference type="NCBI Taxonomy" id="170623"/>
    <lineage>
        <taxon>Bacteria</taxon>
        <taxon>Pseudomonadati</taxon>
        <taxon>Pseudomonadota</taxon>
        <taxon>Gammaproteobacteria</taxon>
        <taxon>Pseudomonadales</taxon>
        <taxon>Pseudomonadaceae</taxon>
        <taxon>Azotobacter</taxon>
    </lineage>
</organism>
<dbReference type="Proteomes" id="UP000199005">
    <property type="component" value="Unassembled WGS sequence"/>
</dbReference>
<dbReference type="STRING" id="170623.SAMN04244579_01325"/>
<feature type="region of interest" description="Disordered" evidence="1">
    <location>
        <begin position="77"/>
        <end position="106"/>
    </location>
</feature>
<protein>
    <recommendedName>
        <fullName evidence="4">Secretion system X translation initiation factor</fullName>
    </recommendedName>
</protein>
<reference evidence="2 3" key="1">
    <citation type="submission" date="2016-10" db="EMBL/GenBank/DDBJ databases">
        <authorList>
            <person name="de Groot N.N."/>
        </authorList>
    </citation>
    <scope>NUCLEOTIDE SEQUENCE [LARGE SCALE GENOMIC DNA]</scope>
    <source>
        <strain evidence="2 3">DSM 1041</strain>
    </source>
</reference>
<gene>
    <name evidence="2" type="ORF">SAMN04244579_01325</name>
</gene>
<feature type="region of interest" description="Disordered" evidence="1">
    <location>
        <begin position="36"/>
        <end position="64"/>
    </location>
</feature>
<evidence type="ECO:0000256" key="1">
    <source>
        <dbReference type="SAM" id="MobiDB-lite"/>
    </source>
</evidence>
<evidence type="ECO:0000313" key="2">
    <source>
        <dbReference type="EMBL" id="SEI60388.1"/>
    </source>
</evidence>
<dbReference type="EMBL" id="FNYO01000011">
    <property type="protein sequence ID" value="SEI60388.1"/>
    <property type="molecule type" value="Genomic_DNA"/>
</dbReference>